<dbReference type="InterPro" id="IPR022419">
    <property type="entry name" value="Porphobilin_deaminase_cofac_BS"/>
</dbReference>
<keyword evidence="6 8" id="KW-0627">Porphyrin biosynthesis</keyword>
<evidence type="ECO:0000256" key="4">
    <source>
        <dbReference type="ARBA" id="ARBA00011245"/>
    </source>
</evidence>
<reference evidence="12" key="1">
    <citation type="submission" date="2022-08" db="EMBL/GenBank/DDBJ databases">
        <authorList>
            <person name="Li F."/>
        </authorList>
    </citation>
    <scope>NUCLEOTIDE SEQUENCE</scope>
    <source>
        <strain evidence="12">MQZ15Z-1</strain>
    </source>
</reference>
<dbReference type="EC" id="2.5.1.61" evidence="8"/>
<dbReference type="GO" id="GO:0005737">
    <property type="term" value="C:cytoplasm"/>
    <property type="evidence" value="ECO:0007669"/>
    <property type="project" value="UniProtKB-UniRule"/>
</dbReference>
<keyword evidence="13" id="KW-1185">Reference proteome</keyword>
<feature type="compositionally biased region" description="Low complexity" evidence="9">
    <location>
        <begin position="1"/>
        <end position="17"/>
    </location>
</feature>
<comment type="similarity">
    <text evidence="3 8">Belongs to the HMBS family.</text>
</comment>
<evidence type="ECO:0000256" key="7">
    <source>
        <dbReference type="ARBA" id="ARBA00048169"/>
    </source>
</evidence>
<dbReference type="AlphaFoldDB" id="A0A9X2T3J2"/>
<dbReference type="GO" id="GO:0006782">
    <property type="term" value="P:protoporphyrinogen IX biosynthetic process"/>
    <property type="evidence" value="ECO:0007669"/>
    <property type="project" value="UniProtKB-UniRule"/>
</dbReference>
<evidence type="ECO:0000256" key="3">
    <source>
        <dbReference type="ARBA" id="ARBA00005638"/>
    </source>
</evidence>
<comment type="subunit">
    <text evidence="4 8">Monomer.</text>
</comment>
<dbReference type="PROSITE" id="PS00533">
    <property type="entry name" value="PORPHOBILINOGEN_DEAM"/>
    <property type="match status" value="1"/>
</dbReference>
<dbReference type="InterPro" id="IPR000860">
    <property type="entry name" value="HemC"/>
</dbReference>
<keyword evidence="5 8" id="KW-0808">Transferase</keyword>
<dbReference type="Proteomes" id="UP001151088">
    <property type="component" value="Unassembled WGS sequence"/>
</dbReference>
<comment type="cofactor">
    <cofactor evidence="8">
        <name>dipyrromethane</name>
        <dbReference type="ChEBI" id="CHEBI:60342"/>
    </cofactor>
    <text evidence="8">Binds 1 dipyrromethane group covalently.</text>
</comment>
<comment type="catalytic activity">
    <reaction evidence="7 8">
        <text>4 porphobilinogen + H2O = hydroxymethylbilane + 4 NH4(+)</text>
        <dbReference type="Rhea" id="RHEA:13185"/>
        <dbReference type="ChEBI" id="CHEBI:15377"/>
        <dbReference type="ChEBI" id="CHEBI:28938"/>
        <dbReference type="ChEBI" id="CHEBI:57845"/>
        <dbReference type="ChEBI" id="CHEBI:58126"/>
        <dbReference type="EC" id="2.5.1.61"/>
    </reaction>
</comment>
<feature type="domain" description="Porphobilinogen deaminase N-terminal" evidence="10">
    <location>
        <begin position="19"/>
        <end position="227"/>
    </location>
</feature>
<dbReference type="PIRSF" id="PIRSF001438">
    <property type="entry name" value="4pyrrol_synth_OHMeBilane_synth"/>
    <property type="match status" value="1"/>
</dbReference>
<dbReference type="NCBIfam" id="TIGR00212">
    <property type="entry name" value="hemC"/>
    <property type="match status" value="1"/>
</dbReference>
<feature type="region of interest" description="Disordered" evidence="9">
    <location>
        <begin position="1"/>
        <end position="20"/>
    </location>
</feature>
<dbReference type="HAMAP" id="MF_00260">
    <property type="entry name" value="Porphobil_deam"/>
    <property type="match status" value="1"/>
</dbReference>
<dbReference type="Pfam" id="PF01379">
    <property type="entry name" value="Porphobil_deam"/>
    <property type="match status" value="1"/>
</dbReference>
<evidence type="ECO:0000313" key="12">
    <source>
        <dbReference type="EMBL" id="MCS0497405.1"/>
    </source>
</evidence>
<dbReference type="GO" id="GO:0004418">
    <property type="term" value="F:hydroxymethylbilane synthase activity"/>
    <property type="evidence" value="ECO:0007669"/>
    <property type="project" value="UniProtKB-UniRule"/>
</dbReference>
<evidence type="ECO:0000256" key="8">
    <source>
        <dbReference type="HAMAP-Rule" id="MF_00260"/>
    </source>
</evidence>
<feature type="modified residue" description="S-(dipyrrolylmethanemethyl)cysteine" evidence="8">
    <location>
        <position position="257"/>
    </location>
</feature>
<dbReference type="FunFam" id="3.40.190.10:FF:000005">
    <property type="entry name" value="Porphobilinogen deaminase"/>
    <property type="match status" value="1"/>
</dbReference>
<evidence type="ECO:0000256" key="1">
    <source>
        <dbReference type="ARBA" id="ARBA00002869"/>
    </source>
</evidence>
<dbReference type="Gene3D" id="3.40.190.10">
    <property type="entry name" value="Periplasmic binding protein-like II"/>
    <property type="match status" value="2"/>
</dbReference>
<gene>
    <name evidence="8 12" type="primary">hemC</name>
    <name evidence="12" type="ORF">NVS89_20145</name>
</gene>
<proteinExistence type="inferred from homology"/>
<dbReference type="PANTHER" id="PTHR11557:SF0">
    <property type="entry name" value="PORPHOBILINOGEN DEAMINASE"/>
    <property type="match status" value="1"/>
</dbReference>
<dbReference type="EMBL" id="JANTHZ010000012">
    <property type="protein sequence ID" value="MCS0497405.1"/>
    <property type="molecule type" value="Genomic_DNA"/>
</dbReference>
<feature type="domain" description="Porphobilinogen deaminase C-terminal" evidence="11">
    <location>
        <begin position="243"/>
        <end position="310"/>
    </location>
</feature>
<evidence type="ECO:0000313" key="13">
    <source>
        <dbReference type="Proteomes" id="UP001151088"/>
    </source>
</evidence>
<evidence type="ECO:0000256" key="6">
    <source>
        <dbReference type="ARBA" id="ARBA00023244"/>
    </source>
</evidence>
<dbReference type="RefSeq" id="WP_258734557.1">
    <property type="nucleotide sequence ID" value="NZ_JANTHZ010000012.1"/>
</dbReference>
<dbReference type="PANTHER" id="PTHR11557">
    <property type="entry name" value="PORPHOBILINOGEN DEAMINASE"/>
    <property type="match status" value="1"/>
</dbReference>
<comment type="pathway">
    <text evidence="2">Porphyrin-containing compound metabolism; protoporphyrin-IX biosynthesis; coproporphyrinogen-III from 5-aminolevulinate: step 2/4.</text>
</comment>
<comment type="caution">
    <text evidence="12">The sequence shown here is derived from an EMBL/GenBank/DDBJ whole genome shotgun (WGS) entry which is preliminary data.</text>
</comment>
<dbReference type="PRINTS" id="PR00151">
    <property type="entry name" value="PORPHBDMNASE"/>
</dbReference>
<protein>
    <recommendedName>
        <fullName evidence="8">Porphobilinogen deaminase</fullName>
        <shortName evidence="8">PBG</shortName>
        <ecNumber evidence="8">2.5.1.61</ecNumber>
    </recommendedName>
    <alternativeName>
        <fullName evidence="8">Hydroxymethylbilane synthase</fullName>
        <shortName evidence="8">HMBS</shortName>
    </alternativeName>
    <alternativeName>
        <fullName evidence="8">Pre-uroporphyrinogen synthase</fullName>
    </alternativeName>
</protein>
<evidence type="ECO:0000259" key="10">
    <source>
        <dbReference type="Pfam" id="PF01379"/>
    </source>
</evidence>
<dbReference type="InterPro" id="IPR022418">
    <property type="entry name" value="Porphobilinogen_deaminase_C"/>
</dbReference>
<dbReference type="Pfam" id="PF03900">
    <property type="entry name" value="Porphobil_deamC"/>
    <property type="match status" value="1"/>
</dbReference>
<organism evidence="12 13">
    <name type="scientific">Ancylobacter mangrovi</name>
    <dbReference type="NCBI Taxonomy" id="2972472"/>
    <lineage>
        <taxon>Bacteria</taxon>
        <taxon>Pseudomonadati</taxon>
        <taxon>Pseudomonadota</taxon>
        <taxon>Alphaproteobacteria</taxon>
        <taxon>Hyphomicrobiales</taxon>
        <taxon>Xanthobacteraceae</taxon>
        <taxon>Ancylobacter</taxon>
    </lineage>
</organism>
<dbReference type="InterPro" id="IPR022417">
    <property type="entry name" value="Porphobilin_deaminase_N"/>
</dbReference>
<evidence type="ECO:0000256" key="9">
    <source>
        <dbReference type="SAM" id="MobiDB-lite"/>
    </source>
</evidence>
<evidence type="ECO:0000256" key="2">
    <source>
        <dbReference type="ARBA" id="ARBA00004735"/>
    </source>
</evidence>
<accession>A0A9X2T3J2</accession>
<name>A0A9X2T3J2_9HYPH</name>
<dbReference type="Gene3D" id="3.30.160.40">
    <property type="entry name" value="Porphobilinogen deaminase, C-terminal domain"/>
    <property type="match status" value="1"/>
</dbReference>
<evidence type="ECO:0000256" key="5">
    <source>
        <dbReference type="ARBA" id="ARBA00022679"/>
    </source>
</evidence>
<dbReference type="SUPFAM" id="SSF53850">
    <property type="entry name" value="Periplasmic binding protein-like II"/>
    <property type="match status" value="1"/>
</dbReference>
<dbReference type="SUPFAM" id="SSF54782">
    <property type="entry name" value="Porphobilinogen deaminase (hydroxymethylbilane synthase), C-terminal domain"/>
    <property type="match status" value="1"/>
</dbReference>
<comment type="miscellaneous">
    <text evidence="8">The porphobilinogen subunits are added to the dipyrromethane group.</text>
</comment>
<comment type="function">
    <text evidence="1 8">Tetrapolymerization of the monopyrrole PBG into the hydroxymethylbilane pre-uroporphyrinogen in several discrete steps.</text>
</comment>
<sequence>MTQSSPSSAPSDPSASPKLRLGTRGSILALWQAEAVRDALLKAHGWEPEAIEIVTIRTTGDALTDRALSEAGGKGLFIKEIEEALLDRRIDLAVHSAKDMETRLPDGLHIVGYLPRGEVRDCLVSRDGGGLDDLPQGAKVGTASLRRAAQLRRLRPDLEIGLMRGNVQTRLGKLERGEFDATLLALTGLERLGIADKASAILGTDDFLPAVGQGAIAIESRFGDIEVDALLVKAVCPVTGLALRVERAFLGEMDGSCRTPIAGLAEVDGEEIHFRGVVLSPDGEQYYEIVRHGPVNRALELGIAAGRELRAMVPPGLIGG</sequence>
<evidence type="ECO:0000259" key="11">
    <source>
        <dbReference type="Pfam" id="PF03900"/>
    </source>
</evidence>
<dbReference type="InterPro" id="IPR036803">
    <property type="entry name" value="Porphobilinogen_deaminase_C_sf"/>
</dbReference>